<dbReference type="PaxDb" id="243230-DR_1315"/>
<dbReference type="GeneID" id="69517563"/>
<evidence type="ECO:0000256" key="1">
    <source>
        <dbReference type="SAM" id="MobiDB-lite"/>
    </source>
</evidence>
<dbReference type="InterPro" id="IPR019060">
    <property type="entry name" value="DUF2382"/>
</dbReference>
<dbReference type="STRING" id="243230.DR_1315"/>
<dbReference type="KEGG" id="dra:DR_1315"/>
<dbReference type="eggNOG" id="COG3861">
    <property type="taxonomic scope" value="Bacteria"/>
</dbReference>
<protein>
    <recommendedName>
        <fullName evidence="2">DUF2382 domain-containing protein</fullName>
    </recommendedName>
</protein>
<dbReference type="EnsemblBacteria" id="AAF10891">
    <property type="protein sequence ID" value="AAF10891"/>
    <property type="gene ID" value="DR_1315"/>
</dbReference>
<dbReference type="PIR" id="G75410">
    <property type="entry name" value="G75410"/>
</dbReference>
<dbReference type="PANTHER" id="PTHR38463:SF1">
    <property type="entry name" value="STRESS RESPONSE PROTEIN YSNF"/>
    <property type="match status" value="1"/>
</dbReference>
<name>Q9RUR7_DEIRA</name>
<dbReference type="PATRIC" id="fig|243230.17.peg.1509"/>
<feature type="domain" description="DUF2382" evidence="2">
    <location>
        <begin position="42"/>
        <end position="100"/>
    </location>
</feature>
<evidence type="ECO:0000313" key="3">
    <source>
        <dbReference type="EMBL" id="AAF10891.1"/>
    </source>
</evidence>
<keyword evidence="4" id="KW-1185">Reference proteome</keyword>
<feature type="region of interest" description="Disordered" evidence="1">
    <location>
        <begin position="1"/>
        <end position="24"/>
    </location>
</feature>
<dbReference type="EMBL" id="AE000513">
    <property type="protein sequence ID" value="AAF10891.1"/>
    <property type="molecule type" value="Genomic_DNA"/>
</dbReference>
<evidence type="ECO:0000313" key="4">
    <source>
        <dbReference type="Proteomes" id="UP000002524"/>
    </source>
</evidence>
<feature type="compositionally biased region" description="Basic and acidic residues" evidence="1">
    <location>
        <begin position="1"/>
        <end position="11"/>
    </location>
</feature>
<dbReference type="HOGENOM" id="CLU_1308428_0_0_0"/>
<dbReference type="AlphaFoldDB" id="Q9RUR7"/>
<accession>Q9RUR7</accession>
<proteinExistence type="predicted"/>
<reference evidence="3 4" key="1">
    <citation type="journal article" date="1999" name="Science">
        <title>Genome sequence of the radioresistant bacterium Deinococcus radiodurans R1.</title>
        <authorList>
            <person name="White O."/>
            <person name="Eisen J.A."/>
            <person name="Heidelberg J.F."/>
            <person name="Hickey E.K."/>
            <person name="Peterson J.D."/>
            <person name="Dodson R.J."/>
            <person name="Haft D.H."/>
            <person name="Gwinn M.L."/>
            <person name="Nelson W.C."/>
            <person name="Richardson D.L."/>
            <person name="Moffat K.S."/>
            <person name="Qin H."/>
            <person name="Jiang L."/>
            <person name="Pamphile W."/>
            <person name="Crosby M."/>
            <person name="Shen M."/>
            <person name="Vamathevan J.J."/>
            <person name="Lam P."/>
            <person name="McDonald L."/>
            <person name="Utterback T."/>
            <person name="Zalewski C."/>
            <person name="Makarova K.S."/>
            <person name="Aravind L."/>
            <person name="Daly M.J."/>
            <person name="Minton K.W."/>
            <person name="Fleischmann R.D."/>
            <person name="Ketchum K.A."/>
            <person name="Nelson K.E."/>
            <person name="Salzberg S."/>
            <person name="Smith H.O."/>
            <person name="Venter J.C."/>
            <person name="Fraser C.M."/>
        </authorList>
    </citation>
    <scope>NUCLEOTIDE SEQUENCE [LARGE SCALE GENOMIC DNA]</scope>
    <source>
        <strain evidence="4">ATCC 13939 / DSM 20539 / JCM 16871 / LMG 4051 / NBRC 15346 / NCIMB 9279 / R1 / VKM B-1422</strain>
    </source>
</reference>
<dbReference type="OrthoDB" id="6647894at2"/>
<organism evidence="3 4">
    <name type="scientific">Deinococcus radiodurans (strain ATCC 13939 / DSM 20539 / JCM 16871 / CCUG 27074 / LMG 4051 / NBRC 15346 / NCIMB 9279 / VKM B-1422 / R1)</name>
    <dbReference type="NCBI Taxonomy" id="243230"/>
    <lineage>
        <taxon>Bacteria</taxon>
        <taxon>Thermotogati</taxon>
        <taxon>Deinococcota</taxon>
        <taxon>Deinococci</taxon>
        <taxon>Deinococcales</taxon>
        <taxon>Deinococcaceae</taxon>
        <taxon>Deinococcus</taxon>
    </lineage>
</organism>
<gene>
    <name evidence="3" type="ordered locus">DR_1315</name>
</gene>
<dbReference type="Pfam" id="PF09557">
    <property type="entry name" value="DUF2382"/>
    <property type="match status" value="2"/>
</dbReference>
<dbReference type="InterPro" id="IPR052967">
    <property type="entry name" value="Stress_Response_Assoc"/>
</dbReference>
<dbReference type="InParanoid" id="Q9RUR7"/>
<evidence type="ECO:0000259" key="2">
    <source>
        <dbReference type="Pfam" id="PF09557"/>
    </source>
</evidence>
<sequence length="210" mass="22759">MTRRDNEERVLHAATDTEQSQVTDLRQNVSATPLTDAEVGRLQLLEERATVQVERQGIGQVQVRKVVRERQEMVPVTLTTEVLEIVVTPAAQGTGAQNVGDTQTAAASAAGTTGNGGVSQVLIDGKPLEAGQTYEIPLTEERVQVMRQVVPLSEVVVRRQAQATTHEETVTLRREELEVLDEQGLARIVDEGAAEGTVTGVNTTGTDQRR</sequence>
<dbReference type="PANTHER" id="PTHR38463">
    <property type="entry name" value="STRESS RESPONSE PROTEIN YSNF"/>
    <property type="match status" value="1"/>
</dbReference>
<dbReference type="RefSeq" id="WP_010887957.1">
    <property type="nucleotide sequence ID" value="NC_001263.1"/>
</dbReference>
<dbReference type="Proteomes" id="UP000002524">
    <property type="component" value="Chromosome 1"/>
</dbReference>
<feature type="domain" description="DUF2382" evidence="2">
    <location>
        <begin position="129"/>
        <end position="179"/>
    </location>
</feature>